<feature type="domain" description="Peptidase M20 dimerisation" evidence="8">
    <location>
        <begin position="628"/>
        <end position="772"/>
    </location>
</feature>
<feature type="repeat" description="WD" evidence="7">
    <location>
        <begin position="278"/>
        <end position="300"/>
    </location>
</feature>
<dbReference type="InterPro" id="IPR051458">
    <property type="entry name" value="Cyt/Met_Dipeptidase"/>
</dbReference>
<dbReference type="Pfam" id="PF01546">
    <property type="entry name" value="Peptidase_M20"/>
    <property type="match status" value="1"/>
</dbReference>
<evidence type="ECO:0000256" key="7">
    <source>
        <dbReference type="PROSITE-ProRule" id="PRU00221"/>
    </source>
</evidence>
<dbReference type="Pfam" id="PF07687">
    <property type="entry name" value="M20_dimer"/>
    <property type="match status" value="1"/>
</dbReference>
<dbReference type="Gene3D" id="3.30.70.360">
    <property type="match status" value="1"/>
</dbReference>
<keyword evidence="5" id="KW-0677">Repeat</keyword>
<dbReference type="InterPro" id="IPR019775">
    <property type="entry name" value="WD40_repeat_CS"/>
</dbReference>
<protein>
    <submittedName>
        <fullName evidence="9">BA75_00930T0</fullName>
    </submittedName>
</protein>
<keyword evidence="4" id="KW-0479">Metal-binding</keyword>
<dbReference type="Gene3D" id="3.40.630.10">
    <property type="entry name" value="Zn peptidases"/>
    <property type="match status" value="1"/>
</dbReference>
<dbReference type="PIRSF" id="PIRSF037237">
    <property type="entry name" value="Peptidase_WD_repeats_DUG2"/>
    <property type="match status" value="1"/>
</dbReference>
<dbReference type="GO" id="GO:0006508">
    <property type="term" value="P:proteolysis"/>
    <property type="evidence" value="ECO:0007669"/>
    <property type="project" value="UniProtKB-KW"/>
</dbReference>
<dbReference type="GO" id="GO:0046872">
    <property type="term" value="F:metal ion binding"/>
    <property type="evidence" value="ECO:0007669"/>
    <property type="project" value="UniProtKB-KW"/>
</dbReference>
<evidence type="ECO:0000256" key="6">
    <source>
        <dbReference type="ARBA" id="ARBA00022801"/>
    </source>
</evidence>
<dbReference type="GO" id="GO:0008233">
    <property type="term" value="F:peptidase activity"/>
    <property type="evidence" value="ECO:0007669"/>
    <property type="project" value="UniProtKB-KW"/>
</dbReference>
<feature type="repeat" description="WD" evidence="7">
    <location>
        <begin position="111"/>
        <end position="152"/>
    </location>
</feature>
<comment type="similarity">
    <text evidence="1">Belongs to the peptidase M20A family.</text>
</comment>
<keyword evidence="10" id="KW-1185">Reference proteome</keyword>
<evidence type="ECO:0000256" key="5">
    <source>
        <dbReference type="ARBA" id="ARBA00022737"/>
    </source>
</evidence>
<dbReference type="SMART" id="SM00320">
    <property type="entry name" value="WD40"/>
    <property type="match status" value="5"/>
</dbReference>
<name>A0A1B2J668_PICPA</name>
<dbReference type="PROSITE" id="PS00678">
    <property type="entry name" value="WD_REPEATS_1"/>
    <property type="match status" value="1"/>
</dbReference>
<dbReference type="InterPro" id="IPR011650">
    <property type="entry name" value="Peptidase_M20_dimer"/>
</dbReference>
<organism evidence="9 10">
    <name type="scientific">Komagataella pastoris</name>
    <name type="common">Yeast</name>
    <name type="synonym">Pichia pastoris</name>
    <dbReference type="NCBI Taxonomy" id="4922"/>
    <lineage>
        <taxon>Eukaryota</taxon>
        <taxon>Fungi</taxon>
        <taxon>Dikarya</taxon>
        <taxon>Ascomycota</taxon>
        <taxon>Saccharomycotina</taxon>
        <taxon>Pichiomycetes</taxon>
        <taxon>Pichiales</taxon>
        <taxon>Pichiaceae</taxon>
        <taxon>Komagataella</taxon>
    </lineage>
</organism>
<dbReference type="Gene3D" id="2.130.10.10">
    <property type="entry name" value="YVTN repeat-like/Quinoprotein amine dehydrogenase"/>
    <property type="match status" value="2"/>
</dbReference>
<evidence type="ECO:0000313" key="10">
    <source>
        <dbReference type="Proteomes" id="UP000094565"/>
    </source>
</evidence>
<evidence type="ECO:0000259" key="8">
    <source>
        <dbReference type="Pfam" id="PF07687"/>
    </source>
</evidence>
<evidence type="ECO:0000256" key="2">
    <source>
        <dbReference type="ARBA" id="ARBA00022574"/>
    </source>
</evidence>
<accession>A0A1B2J668</accession>
<evidence type="ECO:0000256" key="4">
    <source>
        <dbReference type="ARBA" id="ARBA00022723"/>
    </source>
</evidence>
<proteinExistence type="inferred from homology"/>
<dbReference type="PANTHER" id="PTHR43270:SF8">
    <property type="entry name" value="DI- AND TRIPEPTIDASE DUG2-RELATED"/>
    <property type="match status" value="1"/>
</dbReference>
<gene>
    <name evidence="9" type="primary">DUG2</name>
    <name evidence="9" type="ORF">ATY40_BA7500930</name>
</gene>
<reference evidence="9 10" key="1">
    <citation type="submission" date="2016-02" db="EMBL/GenBank/DDBJ databases">
        <title>Comparative genomic and transcriptomic foundation for Pichia pastoris.</title>
        <authorList>
            <person name="Love K.R."/>
            <person name="Shah K.A."/>
            <person name="Whittaker C.A."/>
            <person name="Wu J."/>
            <person name="Bartlett M.C."/>
            <person name="Ma D."/>
            <person name="Leeson R.L."/>
            <person name="Priest M."/>
            <person name="Young S.K."/>
            <person name="Love J.C."/>
        </authorList>
    </citation>
    <scope>NUCLEOTIDE SEQUENCE [LARGE SCALE GENOMIC DNA]</scope>
    <source>
        <strain evidence="9 10">ATCC 28485</strain>
    </source>
</reference>
<dbReference type="AlphaFoldDB" id="A0A1B2J668"/>
<dbReference type="SUPFAM" id="SSF53187">
    <property type="entry name" value="Zn-dependent exopeptidases"/>
    <property type="match status" value="1"/>
</dbReference>
<keyword evidence="3" id="KW-0645">Protease</keyword>
<dbReference type="OrthoDB" id="7832001at2759"/>
<dbReference type="InterPro" id="IPR015943">
    <property type="entry name" value="WD40/YVTN_repeat-like_dom_sf"/>
</dbReference>
<dbReference type="PROSITE" id="PS50294">
    <property type="entry name" value="WD_REPEATS_REGION"/>
    <property type="match status" value="1"/>
</dbReference>
<evidence type="ECO:0000256" key="3">
    <source>
        <dbReference type="ARBA" id="ARBA00022670"/>
    </source>
</evidence>
<dbReference type="EMBL" id="CP014584">
    <property type="protein sequence ID" value="ANZ73493.1"/>
    <property type="molecule type" value="Genomic_DNA"/>
</dbReference>
<dbReference type="GO" id="GO:0006751">
    <property type="term" value="P:glutathione catabolic process"/>
    <property type="evidence" value="ECO:0007669"/>
    <property type="project" value="InterPro"/>
</dbReference>
<dbReference type="PANTHER" id="PTHR43270">
    <property type="entry name" value="BETA-ALA-HIS DIPEPTIDASE"/>
    <property type="match status" value="1"/>
</dbReference>
<dbReference type="InterPro" id="IPR036322">
    <property type="entry name" value="WD40_repeat_dom_sf"/>
</dbReference>
<dbReference type="InterPro" id="IPR002933">
    <property type="entry name" value="Peptidase_M20"/>
</dbReference>
<dbReference type="SUPFAM" id="SSF50978">
    <property type="entry name" value="WD40 repeat-like"/>
    <property type="match status" value="1"/>
</dbReference>
<evidence type="ECO:0000313" key="9">
    <source>
        <dbReference type="EMBL" id="ANZ73493.1"/>
    </source>
</evidence>
<keyword evidence="2 7" id="KW-0853">WD repeat</keyword>
<dbReference type="InterPro" id="IPR017149">
    <property type="entry name" value="GSH_degradosome_Dug2"/>
</dbReference>
<dbReference type="PROSITE" id="PS50082">
    <property type="entry name" value="WD_REPEATS_2"/>
    <property type="match status" value="2"/>
</dbReference>
<keyword evidence="6" id="KW-0378">Hydrolase</keyword>
<dbReference type="Proteomes" id="UP000094565">
    <property type="component" value="Chromosome 1"/>
</dbReference>
<dbReference type="InterPro" id="IPR001680">
    <property type="entry name" value="WD40_rpt"/>
</dbReference>
<dbReference type="Pfam" id="PF00400">
    <property type="entry name" value="WD40"/>
    <property type="match status" value="1"/>
</dbReference>
<evidence type="ECO:0000256" key="1">
    <source>
        <dbReference type="ARBA" id="ARBA00006247"/>
    </source>
</evidence>
<sequence length="876" mass="97780">MDPLDVIGSDGNNHVSKQLPLKTASSCFNSSFSSLTKQFTPELLKSDNESVESLANYPLLTENPSLVHQWNHEYSVVCVSVSSSRGLLFCGTQDAKILVFDLNTYEKIHVLQAHEGAVLCLEISANEKFLFSGGSDSLLRIWDLETMTERFTIYSLMDIGDIFSITWIQDLNMVFFGTQNACILYAYVEVDGSWKNDPSFLPANRYDNFFDSKGPGGNLNPKQNKKNKQHTSPLVEVDTYNILRYAHNGYVYAMQSFKRTPETVEIFINIPSIYNHILVSGGGDGLVKLWGVGSDRSVVALHELDNEDSVLSMVISGSFLYAGLVDGQVNLWDLGTFQLIRSTKTDEGDVLSLALYADCLFKGTEHGITKWKLQGARRTDWVTHEGYALTVKLFERQGNPYLITGGVNNRLALWSLDGVYSASKRRSLSLSKKSILPLDNDSLLQTLAKFVSYKTVSKLPQFFIDDSRRCASFLVNLLTSFGATAQLIPVKNGNPIIHACFPAQIADSAKEKPSRILWYGHYDVVSADQSNGWVQDPFKMSAMDGYLYGRGVTDNKGPLLAAIYSVAELFSQDALKSDIVFLIEGEEESASFGFQDAVGAYKDAVGEIDWIFLSNSYWIDDHLPCINYGLRGVVGVKVEISSDKPDRHSGVDGGVSREPAVDLVKLISKLTSDEGRILLPGFFDGVNPPSEEEEKDYERILERAKIKSSKEMLMAKWRYPSLTVHKVTVSGPGNNTIIPQMASAAISLRITPEQNLESVKNMLVTFLKDKFKDLKTENQCKIFITHEAEPWLGDRRNTGFQVLENAIVNEWGIEPLYIREGGSIPSIRFLEKAFGAPAIHYPCGQASDNAHLDNERLRVRNLYKSRNILNRVFQTL</sequence>